<proteinExistence type="predicted"/>
<protein>
    <submittedName>
        <fullName evidence="2">Uncharacterized protein</fullName>
    </submittedName>
</protein>
<evidence type="ECO:0000313" key="3">
    <source>
        <dbReference type="Proteomes" id="UP001295684"/>
    </source>
</evidence>
<dbReference type="AlphaFoldDB" id="A0AAD1UFI8"/>
<gene>
    <name evidence="2" type="ORF">ECRASSUSDP1_LOCUS9105</name>
</gene>
<comment type="caution">
    <text evidence="2">The sequence shown here is derived from an EMBL/GenBank/DDBJ whole genome shotgun (WGS) entry which is preliminary data.</text>
</comment>
<organism evidence="2 3">
    <name type="scientific">Euplotes crassus</name>
    <dbReference type="NCBI Taxonomy" id="5936"/>
    <lineage>
        <taxon>Eukaryota</taxon>
        <taxon>Sar</taxon>
        <taxon>Alveolata</taxon>
        <taxon>Ciliophora</taxon>
        <taxon>Intramacronucleata</taxon>
        <taxon>Spirotrichea</taxon>
        <taxon>Hypotrichia</taxon>
        <taxon>Euplotida</taxon>
        <taxon>Euplotidae</taxon>
        <taxon>Moneuplotes</taxon>
    </lineage>
</organism>
<feature type="compositionally biased region" description="Basic and acidic residues" evidence="1">
    <location>
        <begin position="165"/>
        <end position="186"/>
    </location>
</feature>
<evidence type="ECO:0000256" key="1">
    <source>
        <dbReference type="SAM" id="MobiDB-lite"/>
    </source>
</evidence>
<accession>A0AAD1UFI8</accession>
<sequence>MDEETPKVRKKKTKQQRFSWTCPKKVKRISQKKTSLGLPPHLLKYKKLKLKQMALADRIREKYNDVPKSYNVSPRIMFAVENSSCKVSKPIKIDGVAYPNCFLLRERAVQRQEKAKDISESEDEEEQDYKFRMGTFKEKAKTTRNVNKNDDTSLVTEEIEEEVLEKESDKEASAEKKQSKAQHDSKHMIRNASAPVFYPTEIPLQPSYYPNGEIQAKLAERLPDTRVFSSPRKGSMDIIRSKSAKKRKKRLKPHFMKKPSLDIYLKRIKEYNKQKAESPRRPKSSKRNVIVIKREHMATVCKRSYPGYKEFVEKVKKSQADRKLDRIEKPLKDMNLNEYYRHFFTRKYGLTLTKEDEPDRHIKL</sequence>
<evidence type="ECO:0000313" key="2">
    <source>
        <dbReference type="EMBL" id="CAI2367817.1"/>
    </source>
</evidence>
<dbReference type="EMBL" id="CAMPGE010008936">
    <property type="protein sequence ID" value="CAI2367817.1"/>
    <property type="molecule type" value="Genomic_DNA"/>
</dbReference>
<keyword evidence="3" id="KW-1185">Reference proteome</keyword>
<feature type="region of interest" description="Disordered" evidence="1">
    <location>
        <begin position="161"/>
        <end position="186"/>
    </location>
</feature>
<name>A0AAD1UFI8_EUPCR</name>
<dbReference type="Proteomes" id="UP001295684">
    <property type="component" value="Unassembled WGS sequence"/>
</dbReference>
<reference evidence="2" key="1">
    <citation type="submission" date="2023-07" db="EMBL/GenBank/DDBJ databases">
        <authorList>
            <consortium name="AG Swart"/>
            <person name="Singh M."/>
            <person name="Singh A."/>
            <person name="Seah K."/>
            <person name="Emmerich C."/>
        </authorList>
    </citation>
    <scope>NUCLEOTIDE SEQUENCE</scope>
    <source>
        <strain evidence="2">DP1</strain>
    </source>
</reference>